<dbReference type="InterPro" id="IPR026341">
    <property type="entry name" value="T9SS_type_B"/>
</dbReference>
<dbReference type="Proteomes" id="UP001139700">
    <property type="component" value="Unassembled WGS sequence"/>
</dbReference>
<name>A0A9X1P950_9BACT</name>
<reference evidence="1" key="1">
    <citation type="submission" date="2021-12" db="EMBL/GenBank/DDBJ databases">
        <title>Novel species in genus Dyadobacter.</title>
        <authorList>
            <person name="Ma C."/>
        </authorList>
    </citation>
    <scope>NUCLEOTIDE SEQUENCE</scope>
    <source>
        <strain evidence="1">CY399</strain>
    </source>
</reference>
<protein>
    <submittedName>
        <fullName evidence="1">Gliding motility-associated C-terminal domain-containing protein</fullName>
    </submittedName>
</protein>
<dbReference type="Pfam" id="PF13585">
    <property type="entry name" value="CHU_C"/>
    <property type="match status" value="1"/>
</dbReference>
<evidence type="ECO:0000313" key="1">
    <source>
        <dbReference type="EMBL" id="MCF0040974.1"/>
    </source>
</evidence>
<comment type="caution">
    <text evidence="1">The sequence shown here is derived from an EMBL/GenBank/DDBJ whole genome shotgun (WGS) entry which is preliminary data.</text>
</comment>
<sequence length="623" mass="68867">MVVFLPLIGIADHIVGGELLMRPQGNPGIFEVTLIQFWDKNNLQEPTPDGNGNRDEFAELFIYRKRDNQFKQQVRVRYISTEIIPYQNKACANLRSLNTVIGTYKGNVTLSEQDYNDPDGYYIVWERCCRNSDINNIKLPGDMGMVFYLEFPPVTTKNDSPVFSSPNGQYICSNRSFSMNMSASDRDGDQLRYSLATPLRGYTSPNLINGNSAPKSGYPLVSWENGISLANSIPGPNPLAIDNTGKLTVTANKLGLYVFAIQVEEFRNGKKIGLVRRDFQLLVIDCNDDQPEQPVIMMNATPVKEVLFCPERPVTLETESSQDWAYQWQRNGLNIPGAVAATIAVNDTGVYSVVKSYTKKCSRDTSSLMVTVALAPPIEATITADKRVICEGEVANLVANGGTVPDGLVISWNRDNNLLKEKQATLEVKDQGSYLLKISNEETGCSGSDTLLVTKETISVSLPARKGVIEGSKVTLSPVVSPLEPTYKYSWSPPDGLVSANDVRDAIVGPLADTRYTITVESVNGCQAQASTDVFVIDKMHIPTSFTPNNDGHNDSFEIYNAKDQILEMRIYNRWGELIYASKGYSVPWNGTYKNKTPVPAGSYPYVIKTAEQSLNGTIMLLK</sequence>
<evidence type="ECO:0000313" key="2">
    <source>
        <dbReference type="Proteomes" id="UP001139700"/>
    </source>
</evidence>
<keyword evidence="2" id="KW-1185">Reference proteome</keyword>
<accession>A0A9X1P950</accession>
<dbReference type="NCBIfam" id="TIGR04131">
    <property type="entry name" value="Bac_Flav_CTERM"/>
    <property type="match status" value="1"/>
</dbReference>
<dbReference type="RefSeq" id="WP_234613495.1">
    <property type="nucleotide sequence ID" value="NZ_CP098806.1"/>
</dbReference>
<organism evidence="1 2">
    <name type="scientific">Dyadobacter fanqingshengii</name>
    <dbReference type="NCBI Taxonomy" id="2906443"/>
    <lineage>
        <taxon>Bacteria</taxon>
        <taxon>Pseudomonadati</taxon>
        <taxon>Bacteroidota</taxon>
        <taxon>Cytophagia</taxon>
        <taxon>Cytophagales</taxon>
        <taxon>Spirosomataceae</taxon>
        <taxon>Dyadobacter</taxon>
    </lineage>
</organism>
<dbReference type="EMBL" id="JAJTTA010000002">
    <property type="protein sequence ID" value="MCF0040974.1"/>
    <property type="molecule type" value="Genomic_DNA"/>
</dbReference>
<proteinExistence type="predicted"/>
<dbReference type="AlphaFoldDB" id="A0A9X1P950"/>
<gene>
    <name evidence="1" type="ORF">LXM24_12815</name>
</gene>